<dbReference type="InterPro" id="IPR047262">
    <property type="entry name" value="PRX-like1"/>
</dbReference>
<dbReference type="EMBL" id="JAGSPA010000002">
    <property type="protein sequence ID" value="MBV7256783.1"/>
    <property type="molecule type" value="Genomic_DNA"/>
</dbReference>
<evidence type="ECO:0000313" key="4">
    <source>
        <dbReference type="Proteomes" id="UP000722336"/>
    </source>
</evidence>
<sequence>MKLLFLTAAMIALPMTASTALAAPKIGAPAPAFTAMSAEGTPVSLSDYRGKTVVLEWTNKGCPYVKKHYESSNMQELQATAARDGTVWLTINSSAPGKQGHVDSAGAAAEMAHFDTIQEAYLLDHDGKVGRAYGASATPHMYVIDDEGMLAYMGAIDDRPTSDPADIKGAQNYVASALGALAAGETPSKAATRAYGCSIKYAD</sequence>
<proteinExistence type="predicted"/>
<dbReference type="PANTHER" id="PTHR43640:SF1">
    <property type="entry name" value="THIOREDOXIN-DEPENDENT PEROXIREDOXIN"/>
    <property type="match status" value="1"/>
</dbReference>
<evidence type="ECO:0000256" key="1">
    <source>
        <dbReference type="SAM" id="SignalP"/>
    </source>
</evidence>
<gene>
    <name evidence="3" type="ORF">KCG44_08285</name>
</gene>
<feature type="chain" id="PRO_5045129053" evidence="1">
    <location>
        <begin position="23"/>
        <end position="203"/>
    </location>
</feature>
<dbReference type="Pfam" id="PF00578">
    <property type="entry name" value="AhpC-TSA"/>
    <property type="match status" value="1"/>
</dbReference>
<reference evidence="3 4" key="1">
    <citation type="submission" date="2021-04" db="EMBL/GenBank/DDBJ databases">
        <authorList>
            <person name="Pira H."/>
            <person name="Risdian C."/>
            <person name="Wink J."/>
        </authorList>
    </citation>
    <scope>NUCLEOTIDE SEQUENCE [LARGE SCALE GENOMIC DNA]</scope>
    <source>
        <strain evidence="3 4">WHA3</strain>
    </source>
</reference>
<dbReference type="Proteomes" id="UP000722336">
    <property type="component" value="Unassembled WGS sequence"/>
</dbReference>
<comment type="caution">
    <text evidence="3">The sequence shown here is derived from an EMBL/GenBank/DDBJ whole genome shotgun (WGS) entry which is preliminary data.</text>
</comment>
<evidence type="ECO:0000259" key="2">
    <source>
        <dbReference type="PROSITE" id="PS51352"/>
    </source>
</evidence>
<feature type="signal peptide" evidence="1">
    <location>
        <begin position="1"/>
        <end position="22"/>
    </location>
</feature>
<feature type="domain" description="Thioredoxin" evidence="2">
    <location>
        <begin position="24"/>
        <end position="179"/>
    </location>
</feature>
<protein>
    <submittedName>
        <fullName evidence="3">Redoxin family protein</fullName>
    </submittedName>
</protein>
<evidence type="ECO:0000313" key="3">
    <source>
        <dbReference type="EMBL" id="MBV7256783.1"/>
    </source>
</evidence>
<dbReference type="InterPro" id="IPR013766">
    <property type="entry name" value="Thioredoxin_domain"/>
</dbReference>
<dbReference type="PANTHER" id="PTHR43640">
    <property type="entry name" value="OS07G0260300 PROTEIN"/>
    <property type="match status" value="1"/>
</dbReference>
<keyword evidence="1" id="KW-0732">Signal</keyword>
<organism evidence="3 4">
    <name type="scientific">Pacificimonas pallii</name>
    <dbReference type="NCBI Taxonomy" id="2827236"/>
    <lineage>
        <taxon>Bacteria</taxon>
        <taxon>Pseudomonadati</taxon>
        <taxon>Pseudomonadota</taxon>
        <taxon>Alphaproteobacteria</taxon>
        <taxon>Sphingomonadales</taxon>
        <taxon>Sphingosinicellaceae</taxon>
        <taxon>Pacificimonas</taxon>
    </lineage>
</organism>
<name>A0ABS6SEE5_9SPHN</name>
<dbReference type="PROSITE" id="PS51352">
    <property type="entry name" value="THIOREDOXIN_2"/>
    <property type="match status" value="1"/>
</dbReference>
<dbReference type="InterPro" id="IPR000866">
    <property type="entry name" value="AhpC/TSA"/>
</dbReference>
<dbReference type="RefSeq" id="WP_218445522.1">
    <property type="nucleotide sequence ID" value="NZ_JAGSPA010000002.1"/>
</dbReference>
<keyword evidence="4" id="KW-1185">Reference proteome</keyword>
<accession>A0ABS6SEE5</accession>